<gene>
    <name evidence="7" type="ORF">IAD06_07800</name>
</gene>
<proteinExistence type="predicted"/>
<evidence type="ECO:0000313" key="8">
    <source>
        <dbReference type="Proteomes" id="UP000886722"/>
    </source>
</evidence>
<feature type="transmembrane region" description="Helical" evidence="6">
    <location>
        <begin position="459"/>
        <end position="477"/>
    </location>
</feature>
<reference evidence="7" key="1">
    <citation type="submission" date="2020-10" db="EMBL/GenBank/DDBJ databases">
        <authorList>
            <person name="Gilroy R."/>
        </authorList>
    </citation>
    <scope>NUCLEOTIDE SEQUENCE</scope>
    <source>
        <strain evidence="7">21143</strain>
    </source>
</reference>
<dbReference type="InterPro" id="IPR050833">
    <property type="entry name" value="Poly_Biosynth_Transport"/>
</dbReference>
<feature type="transmembrane region" description="Helical" evidence="6">
    <location>
        <begin position="45"/>
        <end position="68"/>
    </location>
</feature>
<feature type="transmembrane region" description="Helical" evidence="6">
    <location>
        <begin position="346"/>
        <end position="367"/>
    </location>
</feature>
<reference evidence="7" key="2">
    <citation type="journal article" date="2021" name="PeerJ">
        <title>Extensive microbial diversity within the chicken gut microbiome revealed by metagenomics and culture.</title>
        <authorList>
            <person name="Gilroy R."/>
            <person name="Ravi A."/>
            <person name="Getino M."/>
            <person name="Pursley I."/>
            <person name="Horton D.L."/>
            <person name="Alikhan N.F."/>
            <person name="Baker D."/>
            <person name="Gharbi K."/>
            <person name="Hall N."/>
            <person name="Watson M."/>
            <person name="Adriaenssens E.M."/>
            <person name="Foster-Nyarko E."/>
            <person name="Jarju S."/>
            <person name="Secka A."/>
            <person name="Antonio M."/>
            <person name="Oren A."/>
            <person name="Chaudhuri R.R."/>
            <person name="La Ragione R."/>
            <person name="Hildebrand F."/>
            <person name="Pallen M.J."/>
        </authorList>
    </citation>
    <scope>NUCLEOTIDE SEQUENCE</scope>
    <source>
        <strain evidence="7">21143</strain>
    </source>
</reference>
<feature type="transmembrane region" description="Helical" evidence="6">
    <location>
        <begin position="163"/>
        <end position="181"/>
    </location>
</feature>
<dbReference type="CDD" id="cd13125">
    <property type="entry name" value="MATE_like_10"/>
    <property type="match status" value="1"/>
</dbReference>
<dbReference type="EMBL" id="DVKT01000060">
    <property type="protein sequence ID" value="HIT39920.1"/>
    <property type="molecule type" value="Genomic_DNA"/>
</dbReference>
<evidence type="ECO:0000256" key="1">
    <source>
        <dbReference type="ARBA" id="ARBA00004651"/>
    </source>
</evidence>
<keyword evidence="4 6" id="KW-1133">Transmembrane helix</keyword>
<comment type="caution">
    <text evidence="7">The sequence shown here is derived from an EMBL/GenBank/DDBJ whole genome shotgun (WGS) entry which is preliminary data.</text>
</comment>
<feature type="transmembrane region" description="Helical" evidence="6">
    <location>
        <begin position="309"/>
        <end position="326"/>
    </location>
</feature>
<evidence type="ECO:0000256" key="4">
    <source>
        <dbReference type="ARBA" id="ARBA00022989"/>
    </source>
</evidence>
<protein>
    <submittedName>
        <fullName evidence="7">O-antigen translocase</fullName>
    </submittedName>
</protein>
<feature type="transmembrane region" description="Helical" evidence="6">
    <location>
        <begin position="403"/>
        <end position="421"/>
    </location>
</feature>
<evidence type="ECO:0000313" key="7">
    <source>
        <dbReference type="EMBL" id="HIT39920.1"/>
    </source>
</evidence>
<organism evidence="7 8">
    <name type="scientific">Candidatus Caccoplasma intestinavium</name>
    <dbReference type="NCBI Taxonomy" id="2840716"/>
    <lineage>
        <taxon>Bacteria</taxon>
        <taxon>Pseudomonadati</taxon>
        <taxon>Bacteroidota</taxon>
        <taxon>Bacteroidia</taxon>
        <taxon>Bacteroidales</taxon>
        <taxon>Bacteroidaceae</taxon>
        <taxon>Bacteroidaceae incertae sedis</taxon>
        <taxon>Candidatus Caccoplasma</taxon>
    </lineage>
</organism>
<feature type="transmembrane region" description="Helical" evidence="6">
    <location>
        <begin position="374"/>
        <end position="397"/>
    </location>
</feature>
<dbReference type="GO" id="GO:0005886">
    <property type="term" value="C:plasma membrane"/>
    <property type="evidence" value="ECO:0007669"/>
    <property type="project" value="UniProtKB-SubCell"/>
</dbReference>
<keyword evidence="3 6" id="KW-0812">Transmembrane</keyword>
<comment type="subcellular location">
    <subcellularLocation>
        <location evidence="1">Cell membrane</location>
        <topology evidence="1">Multi-pass membrane protein</topology>
    </subcellularLocation>
</comment>
<feature type="transmembrane region" description="Helical" evidence="6">
    <location>
        <begin position="187"/>
        <end position="206"/>
    </location>
</feature>
<dbReference type="GO" id="GO:0009246">
    <property type="term" value="P:enterobacterial common antigen biosynthetic process"/>
    <property type="evidence" value="ECO:0007669"/>
    <property type="project" value="InterPro"/>
</dbReference>
<evidence type="ECO:0000256" key="3">
    <source>
        <dbReference type="ARBA" id="ARBA00022692"/>
    </source>
</evidence>
<dbReference type="AlphaFoldDB" id="A0A9D1GF11"/>
<feature type="transmembrane region" description="Helical" evidence="6">
    <location>
        <begin position="433"/>
        <end position="453"/>
    </location>
</feature>
<feature type="transmembrane region" description="Helical" evidence="6">
    <location>
        <begin position="128"/>
        <end position="151"/>
    </location>
</feature>
<evidence type="ECO:0000256" key="2">
    <source>
        <dbReference type="ARBA" id="ARBA00022475"/>
    </source>
</evidence>
<dbReference type="Proteomes" id="UP000886722">
    <property type="component" value="Unassembled WGS sequence"/>
</dbReference>
<accession>A0A9D1GF11</accession>
<sequence length="483" mass="53368">MQQGESTSMYRRIVKTTGLLGGVQVLSILCSIVRNKCIALWLGPAGVGIIGLYNTSIEMVAALTGLGLRQSAVRNVSQARASENENALSHTVTVLRRWSWLAGLFGAVVMLSTAPLLSRFTFGDDKHIWGYVWLSCALLFNALTSGDQAILQGTQRLRQLSKAGVAGNLAALLLSLPLYYFFRFGGIVPSLVLSSAVTFFFVWIYSRRSVAPKQPVSVRETWNEGKCMVVLGVYMTVSGFLTTLFNYLFIGFIHRTVGDADLGYYQAGYAIVTRYVGLVLAAMATEYYPRLAAVSEDKETLGNQVSRQIEAALLLLAPIVSLFLLLQEWVIRLLYTSEFLCIEEFFSWAMVGVLFKSVSWAMGFVLLAKGDGKLYLITELISDLCGFLLNVSAYYLWGLEGAGVAYLLNFVIYGIMMWWVCRRHYHIRLGRSWYGVAIWVIVGCAVVSILYRIGSIPALSVAVVCAVAVSMAALWGLKRRLAI</sequence>
<feature type="transmembrane region" description="Helical" evidence="6">
    <location>
        <begin position="269"/>
        <end position="288"/>
    </location>
</feature>
<feature type="transmembrane region" description="Helical" evidence="6">
    <location>
        <begin position="98"/>
        <end position="122"/>
    </location>
</feature>
<keyword evidence="5 6" id="KW-0472">Membrane</keyword>
<feature type="transmembrane region" description="Helical" evidence="6">
    <location>
        <begin position="227"/>
        <end position="249"/>
    </location>
</feature>
<evidence type="ECO:0000256" key="5">
    <source>
        <dbReference type="ARBA" id="ARBA00023136"/>
    </source>
</evidence>
<keyword evidence="2" id="KW-1003">Cell membrane</keyword>
<dbReference type="Pfam" id="PF13440">
    <property type="entry name" value="Polysacc_synt_3"/>
    <property type="match status" value="1"/>
</dbReference>
<evidence type="ECO:0000256" key="6">
    <source>
        <dbReference type="SAM" id="Phobius"/>
    </source>
</evidence>
<dbReference type="InterPro" id="IPR044550">
    <property type="entry name" value="WzxE"/>
</dbReference>
<dbReference type="PANTHER" id="PTHR30250">
    <property type="entry name" value="PST FAMILY PREDICTED COLANIC ACID TRANSPORTER"/>
    <property type="match status" value="1"/>
</dbReference>
<dbReference type="PANTHER" id="PTHR30250:SF11">
    <property type="entry name" value="O-ANTIGEN TRANSPORTER-RELATED"/>
    <property type="match status" value="1"/>
</dbReference>
<name>A0A9D1GF11_9BACT</name>